<dbReference type="GO" id="GO:0006355">
    <property type="term" value="P:regulation of DNA-templated transcription"/>
    <property type="evidence" value="ECO:0007669"/>
    <property type="project" value="InterPro"/>
</dbReference>
<evidence type="ECO:0000313" key="2">
    <source>
        <dbReference type="EMBL" id="KAK4366759.1"/>
    </source>
</evidence>
<dbReference type="Gene3D" id="3.30.450.270">
    <property type="match status" value="1"/>
</dbReference>
<proteinExistence type="predicted"/>
<name>A0AAE1VMX7_9SOLA</name>
<keyword evidence="3" id="KW-1185">Reference proteome</keyword>
<accession>A0AAE1VMX7</accession>
<comment type="caution">
    <text evidence="2">The sequence shown here is derived from an EMBL/GenBank/DDBJ whole genome shotgun (WGS) entry which is preliminary data.</text>
</comment>
<dbReference type="GO" id="GO:0009584">
    <property type="term" value="P:detection of visible light"/>
    <property type="evidence" value="ECO:0007669"/>
    <property type="project" value="InterPro"/>
</dbReference>
<dbReference type="InterPro" id="IPR013515">
    <property type="entry name" value="Phytochrome_cen-reg"/>
</dbReference>
<evidence type="ECO:0000313" key="3">
    <source>
        <dbReference type="Proteomes" id="UP001291623"/>
    </source>
</evidence>
<reference evidence="2" key="1">
    <citation type="submission" date="2023-12" db="EMBL/GenBank/DDBJ databases">
        <title>Genome assembly of Anisodus tanguticus.</title>
        <authorList>
            <person name="Wang Y.-J."/>
        </authorList>
    </citation>
    <scope>NUCLEOTIDE SEQUENCE</scope>
    <source>
        <strain evidence="2">KB-2021</strain>
        <tissue evidence="2">Leaf</tissue>
    </source>
</reference>
<organism evidence="2 3">
    <name type="scientific">Anisodus tanguticus</name>
    <dbReference type="NCBI Taxonomy" id="243964"/>
    <lineage>
        <taxon>Eukaryota</taxon>
        <taxon>Viridiplantae</taxon>
        <taxon>Streptophyta</taxon>
        <taxon>Embryophyta</taxon>
        <taxon>Tracheophyta</taxon>
        <taxon>Spermatophyta</taxon>
        <taxon>Magnoliopsida</taxon>
        <taxon>eudicotyledons</taxon>
        <taxon>Gunneridae</taxon>
        <taxon>Pentapetalae</taxon>
        <taxon>asterids</taxon>
        <taxon>lamiids</taxon>
        <taxon>Solanales</taxon>
        <taxon>Solanaceae</taxon>
        <taxon>Solanoideae</taxon>
        <taxon>Hyoscyameae</taxon>
        <taxon>Anisodus</taxon>
    </lineage>
</organism>
<dbReference type="Pfam" id="PF00360">
    <property type="entry name" value="PHY"/>
    <property type="match status" value="1"/>
</dbReference>
<evidence type="ECO:0000259" key="1">
    <source>
        <dbReference type="Pfam" id="PF00360"/>
    </source>
</evidence>
<dbReference type="InterPro" id="IPR043150">
    <property type="entry name" value="Phytochrome_PHY_sf"/>
</dbReference>
<dbReference type="SUPFAM" id="SSF55781">
    <property type="entry name" value="GAF domain-like"/>
    <property type="match status" value="1"/>
</dbReference>
<dbReference type="Proteomes" id="UP001291623">
    <property type="component" value="Unassembled WGS sequence"/>
</dbReference>
<dbReference type="AlphaFoldDB" id="A0AAE1VMX7"/>
<gene>
    <name evidence="2" type="ORF">RND71_014639</name>
</gene>
<dbReference type="EMBL" id="JAVYJV010000007">
    <property type="protein sequence ID" value="KAK4366759.1"/>
    <property type="molecule type" value="Genomic_DNA"/>
</dbReference>
<sequence length="71" mass="7922">MDLLRCDGAALYYQGKYYPLGVTPTEAQIKDIVEWLLACHGDSTCISTDKQRQPEIQTRNLEVTRVACSGS</sequence>
<protein>
    <recommendedName>
        <fullName evidence="1">Phytochrome central region domain-containing protein</fullName>
    </recommendedName>
</protein>
<feature type="domain" description="Phytochrome central region" evidence="1">
    <location>
        <begin position="1"/>
        <end position="54"/>
    </location>
</feature>